<dbReference type="Proteomes" id="UP000182993">
    <property type="component" value="Chromosome"/>
</dbReference>
<dbReference type="GO" id="GO:0009636">
    <property type="term" value="P:response to toxic substance"/>
    <property type="evidence" value="ECO:0007669"/>
    <property type="project" value="TreeGrafter"/>
</dbReference>
<dbReference type="STRING" id="56956.A0O31_01327"/>
<accession>A0A1J0LSW4</accession>
<dbReference type="RefSeq" id="WP_071677165.1">
    <property type="nucleotide sequence ID" value="NZ_CP016312.1"/>
</dbReference>
<feature type="transmembrane region" description="Helical" evidence="1">
    <location>
        <begin position="78"/>
        <end position="101"/>
    </location>
</feature>
<dbReference type="AlphaFoldDB" id="A0A1J0LSW4"/>
<feature type="domain" description="DUF1648" evidence="2">
    <location>
        <begin position="10"/>
        <end position="54"/>
    </location>
</feature>
<organism evidence="3 4">
    <name type="scientific">Thermus brockianus</name>
    <dbReference type="NCBI Taxonomy" id="56956"/>
    <lineage>
        <taxon>Bacteria</taxon>
        <taxon>Thermotogati</taxon>
        <taxon>Deinococcota</taxon>
        <taxon>Deinococci</taxon>
        <taxon>Thermales</taxon>
        <taxon>Thermaceae</taxon>
        <taxon>Thermus</taxon>
    </lineage>
</organism>
<dbReference type="InterPro" id="IPR025962">
    <property type="entry name" value="SdpI/YhfL"/>
</dbReference>
<feature type="transmembrane region" description="Helical" evidence="1">
    <location>
        <begin position="185"/>
        <end position="206"/>
    </location>
</feature>
<feature type="transmembrane region" description="Helical" evidence="1">
    <location>
        <begin position="46"/>
        <end position="66"/>
    </location>
</feature>
<proteinExistence type="predicted"/>
<dbReference type="EMBL" id="CP016312">
    <property type="protein sequence ID" value="APD09457.1"/>
    <property type="molecule type" value="Genomic_DNA"/>
</dbReference>
<dbReference type="OrthoDB" id="9808690at2"/>
<name>A0A1J0LSW4_THEBO</name>
<feature type="transmembrane region" description="Helical" evidence="1">
    <location>
        <begin position="113"/>
        <end position="132"/>
    </location>
</feature>
<keyword evidence="1" id="KW-0812">Transmembrane</keyword>
<dbReference type="PIRSF" id="PIRSF038959">
    <property type="entry name" value="SdpI"/>
    <property type="match status" value="1"/>
</dbReference>
<reference evidence="4" key="1">
    <citation type="submission" date="2016-06" db="EMBL/GenBank/DDBJ databases">
        <title>Whole genome sequencing of Thermus brockianus strain GE-1.</title>
        <authorList>
            <person name="Schaefers C."/>
            <person name="Blank S."/>
            <person name="Wiebusch S."/>
            <person name="Elleuche S."/>
            <person name="Antranikian G."/>
        </authorList>
    </citation>
    <scope>NUCLEOTIDE SEQUENCE [LARGE SCALE GENOMIC DNA]</scope>
    <source>
        <strain evidence="4">GE-1</strain>
    </source>
</reference>
<evidence type="ECO:0000256" key="1">
    <source>
        <dbReference type="SAM" id="Phobius"/>
    </source>
</evidence>
<evidence type="ECO:0000313" key="4">
    <source>
        <dbReference type="Proteomes" id="UP000182993"/>
    </source>
</evidence>
<keyword evidence="1" id="KW-0472">Membrane</keyword>
<dbReference type="PANTHER" id="PTHR37810">
    <property type="entry name" value="IMMUNITY PROTEIN SDPI"/>
    <property type="match status" value="1"/>
</dbReference>
<keyword evidence="1" id="KW-1133">Transmembrane helix</keyword>
<dbReference type="Pfam" id="PF07853">
    <property type="entry name" value="DUF1648"/>
    <property type="match status" value="1"/>
</dbReference>
<sequence>MKRLLAPLGLLCTWGLTLYAYALLPERIPAHFNAQGEVDRYGSRLEIFLLPVILTFLLYPLLALAPRLDPKLKGQAPAVWPWLVAGVVWSFFLLQGAILYATWQAVQGNPFPVGKAILLGVGLVFLAFGFLLPKLPPNYLAGVRTPWTLENPRVWRKTHGRAGLVFTLLGLLAWAAAFLEGWGIGLWLLGLLLGALYLVAFSYLAWRKESPGP</sequence>
<evidence type="ECO:0000259" key="2">
    <source>
        <dbReference type="Pfam" id="PF07853"/>
    </source>
</evidence>
<dbReference type="PANTHER" id="PTHR37810:SF5">
    <property type="entry name" value="IMMUNITY PROTEIN SDPI"/>
    <property type="match status" value="1"/>
</dbReference>
<feature type="transmembrane region" description="Helical" evidence="1">
    <location>
        <begin position="162"/>
        <end position="179"/>
    </location>
</feature>
<protein>
    <submittedName>
        <fullName evidence="3">Immunity protein SdpI</fullName>
    </submittedName>
</protein>
<gene>
    <name evidence="3" type="primary">sdpI</name>
    <name evidence="3" type="ORF">A0O31_01327</name>
</gene>
<dbReference type="Pfam" id="PF13630">
    <property type="entry name" value="SdpI"/>
    <property type="match status" value="1"/>
</dbReference>
<dbReference type="InterPro" id="IPR012867">
    <property type="entry name" value="DUF1648"/>
</dbReference>
<evidence type="ECO:0000313" key="3">
    <source>
        <dbReference type="EMBL" id="APD09457.1"/>
    </source>
</evidence>
<dbReference type="InterPro" id="IPR026272">
    <property type="entry name" value="SdpI"/>
</dbReference>
<dbReference type="KEGG" id="tbc:A0O31_01327"/>